<dbReference type="EMBL" id="PYDT01000006">
    <property type="protein sequence ID" value="THU58081.1"/>
    <property type="molecule type" value="Genomic_DNA"/>
</dbReference>
<dbReference type="InterPro" id="IPR044702">
    <property type="entry name" value="AGP23/40"/>
</dbReference>
<keyword evidence="1" id="KW-0472">Membrane</keyword>
<dbReference type="PANTHER" id="PTHR34672">
    <property type="entry name" value="POLLEN-SPECIFIC ARABINOGALACTA PROTEIN BAN102"/>
    <property type="match status" value="1"/>
</dbReference>
<evidence type="ECO:0000256" key="1">
    <source>
        <dbReference type="SAM" id="Phobius"/>
    </source>
</evidence>
<accession>A0A4S8J904</accession>
<sequence>MPRQRQQQCSDCSVVSPLRRSQVEFSRGPPSAMEMRKIACAVLVAAASATSVLAAEAPAPGPASASFAVNPVVGPVIGACVLSFFALYLQ</sequence>
<organism evidence="2 3">
    <name type="scientific">Musa balbisiana</name>
    <name type="common">Banana</name>
    <dbReference type="NCBI Taxonomy" id="52838"/>
    <lineage>
        <taxon>Eukaryota</taxon>
        <taxon>Viridiplantae</taxon>
        <taxon>Streptophyta</taxon>
        <taxon>Embryophyta</taxon>
        <taxon>Tracheophyta</taxon>
        <taxon>Spermatophyta</taxon>
        <taxon>Magnoliopsida</taxon>
        <taxon>Liliopsida</taxon>
        <taxon>Zingiberales</taxon>
        <taxon>Musaceae</taxon>
        <taxon>Musa</taxon>
    </lineage>
</organism>
<name>A0A4S8J904_MUSBA</name>
<gene>
    <name evidence="2" type="ORF">C4D60_Mb03t10430</name>
</gene>
<dbReference type="Proteomes" id="UP000317650">
    <property type="component" value="Chromosome 3"/>
</dbReference>
<evidence type="ECO:0000313" key="3">
    <source>
        <dbReference type="Proteomes" id="UP000317650"/>
    </source>
</evidence>
<comment type="caution">
    <text evidence="2">The sequence shown here is derived from an EMBL/GenBank/DDBJ whole genome shotgun (WGS) entry which is preliminary data.</text>
</comment>
<feature type="transmembrane region" description="Helical" evidence="1">
    <location>
        <begin position="64"/>
        <end position="89"/>
    </location>
</feature>
<keyword evidence="1" id="KW-0812">Transmembrane</keyword>
<keyword evidence="1" id="KW-1133">Transmembrane helix</keyword>
<dbReference type="PANTHER" id="PTHR34672:SF17">
    <property type="entry name" value="POLLEN-SPECIFIC ARABINOGALACTA PROTEIN BAN102"/>
    <property type="match status" value="1"/>
</dbReference>
<protein>
    <submittedName>
        <fullName evidence="2">Uncharacterized protein</fullName>
    </submittedName>
</protein>
<keyword evidence="3" id="KW-1185">Reference proteome</keyword>
<proteinExistence type="predicted"/>
<evidence type="ECO:0000313" key="2">
    <source>
        <dbReference type="EMBL" id="THU58081.1"/>
    </source>
</evidence>
<dbReference type="AlphaFoldDB" id="A0A4S8J904"/>
<reference evidence="2 3" key="1">
    <citation type="journal article" date="2019" name="Nat. Plants">
        <title>Genome sequencing of Musa balbisiana reveals subgenome evolution and function divergence in polyploid bananas.</title>
        <authorList>
            <person name="Yao X."/>
        </authorList>
    </citation>
    <scope>NUCLEOTIDE SEQUENCE [LARGE SCALE GENOMIC DNA]</scope>
    <source>
        <strain evidence="3">cv. DH-PKW</strain>
        <tissue evidence="2">Leaves</tissue>
    </source>
</reference>